<name>A0A0Q9WNQ6_DROWI</name>
<dbReference type="OrthoDB" id="13601at2759"/>
<dbReference type="KEGG" id="dwi:26529305"/>
<dbReference type="AlphaFoldDB" id="A0A0Q9WNQ6"/>
<dbReference type="STRING" id="7260.A0A0Q9WNQ6"/>
<keyword evidence="2" id="KW-1185">Reference proteome</keyword>
<proteinExistence type="predicted"/>
<sequence length="89" mass="10442">MPIPEYKPPKEIQDLLDQRQTQQQGNQQRRRTAVLPKRSWIQRNPRLFQITALTTSLLIFFSKPIYDIFIADPLPLPPAGETRVPPHKR</sequence>
<dbReference type="EMBL" id="CH963719">
    <property type="protein sequence ID" value="KRF97479.1"/>
    <property type="molecule type" value="Genomic_DNA"/>
</dbReference>
<accession>A0A0Q9WNQ6</accession>
<dbReference type="Proteomes" id="UP000007798">
    <property type="component" value="Unassembled WGS sequence"/>
</dbReference>
<evidence type="ECO:0000313" key="2">
    <source>
        <dbReference type="Proteomes" id="UP000007798"/>
    </source>
</evidence>
<organism evidence="1 2">
    <name type="scientific">Drosophila willistoni</name>
    <name type="common">Fruit fly</name>
    <dbReference type="NCBI Taxonomy" id="7260"/>
    <lineage>
        <taxon>Eukaryota</taxon>
        <taxon>Metazoa</taxon>
        <taxon>Ecdysozoa</taxon>
        <taxon>Arthropoda</taxon>
        <taxon>Hexapoda</taxon>
        <taxon>Insecta</taxon>
        <taxon>Pterygota</taxon>
        <taxon>Neoptera</taxon>
        <taxon>Endopterygota</taxon>
        <taxon>Diptera</taxon>
        <taxon>Brachycera</taxon>
        <taxon>Muscomorpha</taxon>
        <taxon>Ephydroidea</taxon>
        <taxon>Drosophilidae</taxon>
        <taxon>Drosophila</taxon>
        <taxon>Sophophora</taxon>
    </lineage>
</organism>
<reference evidence="1 2" key="1">
    <citation type="journal article" date="2007" name="Nature">
        <title>Evolution of genes and genomes on the Drosophila phylogeny.</title>
        <authorList>
            <consortium name="Drosophila 12 Genomes Consortium"/>
            <person name="Clark A.G."/>
            <person name="Eisen M.B."/>
            <person name="Smith D.R."/>
            <person name="Bergman C.M."/>
            <person name="Oliver B."/>
            <person name="Markow T.A."/>
            <person name="Kaufman T.C."/>
            <person name="Kellis M."/>
            <person name="Gelbart W."/>
            <person name="Iyer V.N."/>
            <person name="Pollard D.A."/>
            <person name="Sackton T.B."/>
            <person name="Larracuente A.M."/>
            <person name="Singh N.D."/>
            <person name="Abad J.P."/>
            <person name="Abt D.N."/>
            <person name="Adryan B."/>
            <person name="Aguade M."/>
            <person name="Akashi H."/>
            <person name="Anderson W.W."/>
            <person name="Aquadro C.F."/>
            <person name="Ardell D.H."/>
            <person name="Arguello R."/>
            <person name="Artieri C.G."/>
            <person name="Barbash D.A."/>
            <person name="Barker D."/>
            <person name="Barsanti P."/>
            <person name="Batterham P."/>
            <person name="Batzoglou S."/>
            <person name="Begun D."/>
            <person name="Bhutkar A."/>
            <person name="Blanco E."/>
            <person name="Bosak S.A."/>
            <person name="Bradley R.K."/>
            <person name="Brand A.D."/>
            <person name="Brent M.R."/>
            <person name="Brooks A.N."/>
            <person name="Brown R.H."/>
            <person name="Butlin R.K."/>
            <person name="Caggese C."/>
            <person name="Calvi B.R."/>
            <person name="Bernardo de Carvalho A."/>
            <person name="Caspi A."/>
            <person name="Castrezana S."/>
            <person name="Celniker S.E."/>
            <person name="Chang J.L."/>
            <person name="Chapple C."/>
            <person name="Chatterji S."/>
            <person name="Chinwalla A."/>
            <person name="Civetta A."/>
            <person name="Clifton S.W."/>
            <person name="Comeron J.M."/>
            <person name="Costello J.C."/>
            <person name="Coyne J.A."/>
            <person name="Daub J."/>
            <person name="David R.G."/>
            <person name="Delcher A.L."/>
            <person name="Delehaunty K."/>
            <person name="Do C.B."/>
            <person name="Ebling H."/>
            <person name="Edwards K."/>
            <person name="Eickbush T."/>
            <person name="Evans J.D."/>
            <person name="Filipski A."/>
            <person name="Findeiss S."/>
            <person name="Freyhult E."/>
            <person name="Fulton L."/>
            <person name="Fulton R."/>
            <person name="Garcia A.C."/>
            <person name="Gardiner A."/>
            <person name="Garfield D.A."/>
            <person name="Garvin B.E."/>
            <person name="Gibson G."/>
            <person name="Gilbert D."/>
            <person name="Gnerre S."/>
            <person name="Godfrey J."/>
            <person name="Good R."/>
            <person name="Gotea V."/>
            <person name="Gravely B."/>
            <person name="Greenberg A.J."/>
            <person name="Griffiths-Jones S."/>
            <person name="Gross S."/>
            <person name="Guigo R."/>
            <person name="Gustafson E.A."/>
            <person name="Haerty W."/>
            <person name="Hahn M.W."/>
            <person name="Halligan D.L."/>
            <person name="Halpern A.L."/>
            <person name="Halter G.M."/>
            <person name="Han M.V."/>
            <person name="Heger A."/>
            <person name="Hillier L."/>
            <person name="Hinrichs A.S."/>
            <person name="Holmes I."/>
            <person name="Hoskins R.A."/>
            <person name="Hubisz M.J."/>
            <person name="Hultmark D."/>
            <person name="Huntley M.A."/>
            <person name="Jaffe D.B."/>
            <person name="Jagadeeshan S."/>
            <person name="Jeck W.R."/>
            <person name="Johnson J."/>
            <person name="Jones C.D."/>
            <person name="Jordan W.C."/>
            <person name="Karpen G.H."/>
            <person name="Kataoka E."/>
            <person name="Keightley P.D."/>
            <person name="Kheradpour P."/>
            <person name="Kirkness E.F."/>
            <person name="Koerich L.B."/>
            <person name="Kristiansen K."/>
            <person name="Kudrna D."/>
            <person name="Kulathinal R.J."/>
            <person name="Kumar S."/>
            <person name="Kwok R."/>
            <person name="Lander E."/>
            <person name="Langley C.H."/>
            <person name="Lapoint R."/>
            <person name="Lazzaro B.P."/>
            <person name="Lee S.J."/>
            <person name="Levesque L."/>
            <person name="Li R."/>
            <person name="Lin C.F."/>
            <person name="Lin M.F."/>
            <person name="Lindblad-Toh K."/>
            <person name="Llopart A."/>
            <person name="Long M."/>
            <person name="Low L."/>
            <person name="Lozovsky E."/>
            <person name="Lu J."/>
            <person name="Luo M."/>
            <person name="Machado C.A."/>
            <person name="Makalowski W."/>
            <person name="Marzo M."/>
            <person name="Matsuda M."/>
            <person name="Matzkin L."/>
            <person name="McAllister B."/>
            <person name="McBride C.S."/>
            <person name="McKernan B."/>
            <person name="McKernan K."/>
            <person name="Mendez-Lago M."/>
            <person name="Minx P."/>
            <person name="Mollenhauer M.U."/>
            <person name="Montooth K."/>
            <person name="Mount S.M."/>
            <person name="Mu X."/>
            <person name="Myers E."/>
            <person name="Negre B."/>
            <person name="Newfeld S."/>
            <person name="Nielsen R."/>
            <person name="Noor M.A."/>
            <person name="O'Grady P."/>
            <person name="Pachter L."/>
            <person name="Papaceit M."/>
            <person name="Parisi M.J."/>
            <person name="Parisi M."/>
            <person name="Parts L."/>
            <person name="Pedersen J.S."/>
            <person name="Pesole G."/>
            <person name="Phillippy A.M."/>
            <person name="Ponting C.P."/>
            <person name="Pop M."/>
            <person name="Porcelli D."/>
            <person name="Powell J.R."/>
            <person name="Prohaska S."/>
            <person name="Pruitt K."/>
            <person name="Puig M."/>
            <person name="Quesneville H."/>
            <person name="Ram K.R."/>
            <person name="Rand D."/>
            <person name="Rasmussen M.D."/>
            <person name="Reed L.K."/>
            <person name="Reenan R."/>
            <person name="Reily A."/>
            <person name="Remington K.A."/>
            <person name="Rieger T.T."/>
            <person name="Ritchie M.G."/>
            <person name="Robin C."/>
            <person name="Rogers Y.H."/>
            <person name="Rohde C."/>
            <person name="Rozas J."/>
            <person name="Rubenfield M.J."/>
            <person name="Ruiz A."/>
            <person name="Russo S."/>
            <person name="Salzberg S.L."/>
            <person name="Sanchez-Gracia A."/>
            <person name="Saranga D.J."/>
            <person name="Sato H."/>
            <person name="Schaeffer S.W."/>
            <person name="Schatz M.C."/>
            <person name="Schlenke T."/>
            <person name="Schwartz R."/>
            <person name="Segarra C."/>
            <person name="Singh R.S."/>
            <person name="Sirot L."/>
            <person name="Sirota M."/>
            <person name="Sisneros N.B."/>
            <person name="Smith C.D."/>
            <person name="Smith T.F."/>
            <person name="Spieth J."/>
            <person name="Stage D.E."/>
            <person name="Stark A."/>
            <person name="Stephan W."/>
            <person name="Strausberg R.L."/>
            <person name="Strempel S."/>
            <person name="Sturgill D."/>
            <person name="Sutton G."/>
            <person name="Sutton G.G."/>
            <person name="Tao W."/>
            <person name="Teichmann S."/>
            <person name="Tobari Y.N."/>
            <person name="Tomimura Y."/>
            <person name="Tsolas J.M."/>
            <person name="Valente V.L."/>
            <person name="Venter E."/>
            <person name="Venter J.C."/>
            <person name="Vicario S."/>
            <person name="Vieira F.G."/>
            <person name="Vilella A.J."/>
            <person name="Villasante A."/>
            <person name="Walenz B."/>
            <person name="Wang J."/>
            <person name="Wasserman M."/>
            <person name="Watts T."/>
            <person name="Wilson D."/>
            <person name="Wilson R.K."/>
            <person name="Wing R.A."/>
            <person name="Wolfner M.F."/>
            <person name="Wong A."/>
            <person name="Wong G.K."/>
            <person name="Wu C.I."/>
            <person name="Wu G."/>
            <person name="Yamamoto D."/>
            <person name="Yang H.P."/>
            <person name="Yang S.P."/>
            <person name="Yorke J.A."/>
            <person name="Yoshida K."/>
            <person name="Zdobnov E."/>
            <person name="Zhang P."/>
            <person name="Zhang Y."/>
            <person name="Zimin A.V."/>
            <person name="Baldwin J."/>
            <person name="Abdouelleil A."/>
            <person name="Abdulkadir J."/>
            <person name="Abebe A."/>
            <person name="Abera B."/>
            <person name="Abreu J."/>
            <person name="Acer S.C."/>
            <person name="Aftuck L."/>
            <person name="Alexander A."/>
            <person name="An P."/>
            <person name="Anderson E."/>
            <person name="Anderson S."/>
            <person name="Arachi H."/>
            <person name="Azer M."/>
            <person name="Bachantsang P."/>
            <person name="Barry A."/>
            <person name="Bayul T."/>
            <person name="Berlin A."/>
            <person name="Bessette D."/>
            <person name="Bloom T."/>
            <person name="Blye J."/>
            <person name="Boguslavskiy L."/>
            <person name="Bonnet C."/>
            <person name="Boukhgalter B."/>
            <person name="Bourzgui I."/>
            <person name="Brown A."/>
            <person name="Cahill P."/>
            <person name="Channer S."/>
            <person name="Cheshatsang Y."/>
            <person name="Chuda L."/>
            <person name="Citroen M."/>
            <person name="Collymore A."/>
            <person name="Cooke P."/>
            <person name="Costello M."/>
            <person name="D'Aco K."/>
            <person name="Daza R."/>
            <person name="De Haan G."/>
            <person name="DeGray S."/>
            <person name="DeMaso C."/>
            <person name="Dhargay N."/>
            <person name="Dooley K."/>
            <person name="Dooley E."/>
            <person name="Doricent M."/>
            <person name="Dorje P."/>
            <person name="Dorjee K."/>
            <person name="Dupes A."/>
            <person name="Elong R."/>
            <person name="Falk J."/>
            <person name="Farina A."/>
            <person name="Faro S."/>
            <person name="Ferguson D."/>
            <person name="Fisher S."/>
            <person name="Foley C.D."/>
            <person name="Franke A."/>
            <person name="Friedrich D."/>
            <person name="Gadbois L."/>
            <person name="Gearin G."/>
            <person name="Gearin C.R."/>
            <person name="Giannoukos G."/>
            <person name="Goode T."/>
            <person name="Graham J."/>
            <person name="Grandbois E."/>
            <person name="Grewal S."/>
            <person name="Gyaltsen K."/>
            <person name="Hafez N."/>
            <person name="Hagos B."/>
            <person name="Hall J."/>
            <person name="Henson C."/>
            <person name="Hollinger A."/>
            <person name="Honan T."/>
            <person name="Huard M.D."/>
            <person name="Hughes L."/>
            <person name="Hurhula B."/>
            <person name="Husby M.E."/>
            <person name="Kamat A."/>
            <person name="Kanga B."/>
            <person name="Kashin S."/>
            <person name="Khazanovich D."/>
            <person name="Kisner P."/>
            <person name="Lance K."/>
            <person name="Lara M."/>
            <person name="Lee W."/>
            <person name="Lennon N."/>
            <person name="Letendre F."/>
            <person name="LeVine R."/>
            <person name="Lipovsky A."/>
            <person name="Liu X."/>
            <person name="Liu J."/>
            <person name="Liu S."/>
            <person name="Lokyitsang T."/>
            <person name="Lokyitsang Y."/>
            <person name="Lubonja R."/>
            <person name="Lui A."/>
            <person name="MacDonald P."/>
            <person name="Magnisalis V."/>
            <person name="Maru K."/>
            <person name="Matthews C."/>
            <person name="McCusker W."/>
            <person name="McDonough S."/>
            <person name="Mehta T."/>
            <person name="Meldrim J."/>
            <person name="Meneus L."/>
            <person name="Mihai O."/>
            <person name="Mihalev A."/>
            <person name="Mihova T."/>
            <person name="Mittelman R."/>
            <person name="Mlenga V."/>
            <person name="Montmayeur A."/>
            <person name="Mulrain L."/>
            <person name="Navidi A."/>
            <person name="Naylor J."/>
            <person name="Negash T."/>
            <person name="Nguyen T."/>
            <person name="Nguyen N."/>
            <person name="Nicol R."/>
            <person name="Norbu C."/>
            <person name="Norbu N."/>
            <person name="Novod N."/>
            <person name="O'Neill B."/>
            <person name="Osman S."/>
            <person name="Markiewicz E."/>
            <person name="Oyono O.L."/>
            <person name="Patti C."/>
            <person name="Phunkhang P."/>
            <person name="Pierre F."/>
            <person name="Priest M."/>
            <person name="Raghuraman S."/>
            <person name="Rege F."/>
            <person name="Reyes R."/>
            <person name="Rise C."/>
            <person name="Rogov P."/>
            <person name="Ross K."/>
            <person name="Ryan E."/>
            <person name="Settipalli S."/>
            <person name="Shea T."/>
            <person name="Sherpa N."/>
            <person name="Shi L."/>
            <person name="Shih D."/>
            <person name="Sparrow T."/>
            <person name="Spaulding J."/>
            <person name="Stalker J."/>
            <person name="Stange-Thomann N."/>
            <person name="Stavropoulos S."/>
            <person name="Stone C."/>
            <person name="Strader C."/>
            <person name="Tesfaye S."/>
            <person name="Thomson T."/>
            <person name="Thoulutsang Y."/>
            <person name="Thoulutsang D."/>
            <person name="Topham K."/>
            <person name="Topping I."/>
            <person name="Tsamla T."/>
            <person name="Vassiliev H."/>
            <person name="Vo A."/>
            <person name="Wangchuk T."/>
            <person name="Wangdi T."/>
            <person name="Weiand M."/>
            <person name="Wilkinson J."/>
            <person name="Wilson A."/>
            <person name="Yadav S."/>
            <person name="Young G."/>
            <person name="Yu Q."/>
            <person name="Zembek L."/>
            <person name="Zhong D."/>
            <person name="Zimmer A."/>
            <person name="Zwirko Z."/>
            <person name="Jaffe D.B."/>
            <person name="Alvarez P."/>
            <person name="Brockman W."/>
            <person name="Butler J."/>
            <person name="Chin C."/>
            <person name="Gnerre S."/>
            <person name="Grabherr M."/>
            <person name="Kleber M."/>
            <person name="Mauceli E."/>
            <person name="MacCallum I."/>
        </authorList>
    </citation>
    <scope>NUCLEOTIDE SEQUENCE [LARGE SCALE GENOMIC DNA]</scope>
    <source>
        <strain evidence="2">Tucson 14030-0811.24</strain>
    </source>
</reference>
<gene>
    <name evidence="1" type="primary">Dwil\GK27303</name>
    <name evidence="1" type="ORF">Dwil_GK27303</name>
</gene>
<evidence type="ECO:0000313" key="1">
    <source>
        <dbReference type="EMBL" id="KRF97479.1"/>
    </source>
</evidence>
<dbReference type="InParanoid" id="A0A0Q9WNQ6"/>
<protein>
    <submittedName>
        <fullName evidence="1">Uncharacterized protein</fullName>
    </submittedName>
</protein>